<reference evidence="7 8" key="1">
    <citation type="submission" date="2018-12" db="EMBL/GenBank/DDBJ databases">
        <authorList>
            <person name="Li S."/>
            <person name="Yang R."/>
            <person name="Chen G."/>
            <person name="Zou L."/>
            <person name="Zhang C."/>
            <person name="Chen Y."/>
            <person name="Liu Z."/>
            <person name="Li Y."/>
            <person name="Yan Y."/>
            <person name="Huang M."/>
            <person name="Chen T."/>
        </authorList>
    </citation>
    <scope>NUCLEOTIDE SEQUENCE [LARGE SCALE GENOMIC DNA]</scope>
    <source>
        <strain evidence="7 8">1257</strain>
    </source>
</reference>
<dbReference type="KEGG" id="pory:EJA05_00025"/>
<dbReference type="Proteomes" id="UP000268230">
    <property type="component" value="Chromosome"/>
</dbReference>
<proteinExistence type="inferred from homology"/>
<dbReference type="GO" id="GO:0005506">
    <property type="term" value="F:iron ion binding"/>
    <property type="evidence" value="ECO:0007669"/>
    <property type="project" value="InterPro"/>
</dbReference>
<dbReference type="InterPro" id="IPR014503">
    <property type="entry name" value="Clavaminate_syn-like"/>
</dbReference>
<dbReference type="InterPro" id="IPR003819">
    <property type="entry name" value="TauD/TfdA-like"/>
</dbReference>
<keyword evidence="2 5" id="KW-0479">Metal-binding</keyword>
<sequence length="336" mass="37339">MDSTCIYPLTDSERNQLATGLGKVNYDPQGGQSYITDLRIMAASNLPRRVIDVLANQRASLRPKPYLIFENLPTDEAVFTTPDPGVFTPAAKSGTLSENLIMAFASLIGEPYSIQFEGADIVNNLIPSPSAKREYTGLGSEVELSFHIENAALKYMDNASFSPLGLLLTGVRHDPAGPLTRLADARDALGMLEESEVECLRQPLYRIKVPHRWRSQGAFATEPVAMLSGELDFPEISAVFYPDMVEALSKPAADAMARFCDAIRQVSVGLDIKPGRLLYIDNRFTLHARDSFEPSLDAFSNPLRWVQRVFVSKSLWSHRRLEMVKSRVFMPRAQAL</sequence>
<dbReference type="OrthoDB" id="480112at2"/>
<keyword evidence="3" id="KW-0560">Oxidoreductase</keyword>
<name>A0A3S8UCZ1_9PSED</name>
<evidence type="ECO:0000256" key="1">
    <source>
        <dbReference type="ARBA" id="ARBA00008425"/>
    </source>
</evidence>
<keyword evidence="7" id="KW-0223">Dioxygenase</keyword>
<evidence type="ECO:0000259" key="6">
    <source>
        <dbReference type="Pfam" id="PF02668"/>
    </source>
</evidence>
<dbReference type="GO" id="GO:0016706">
    <property type="term" value="F:2-oxoglutarate-dependent dioxygenase activity"/>
    <property type="evidence" value="ECO:0007669"/>
    <property type="project" value="UniProtKB-ARBA"/>
</dbReference>
<dbReference type="EMBL" id="CP034338">
    <property type="protein sequence ID" value="AZL66212.1"/>
    <property type="molecule type" value="Genomic_DNA"/>
</dbReference>
<evidence type="ECO:0000256" key="4">
    <source>
        <dbReference type="ARBA" id="ARBA00023004"/>
    </source>
</evidence>
<evidence type="ECO:0000256" key="3">
    <source>
        <dbReference type="ARBA" id="ARBA00023002"/>
    </source>
</evidence>
<dbReference type="PIRSF" id="PIRSF019543">
    <property type="entry name" value="Clavaminate_syn"/>
    <property type="match status" value="1"/>
</dbReference>
<evidence type="ECO:0000256" key="5">
    <source>
        <dbReference type="PIRSR" id="PIRSR019543-2"/>
    </source>
</evidence>
<organism evidence="7 8">
    <name type="scientific">Pseudomonas entomophila</name>
    <dbReference type="NCBI Taxonomy" id="312306"/>
    <lineage>
        <taxon>Bacteria</taxon>
        <taxon>Pseudomonadati</taxon>
        <taxon>Pseudomonadota</taxon>
        <taxon>Gammaproteobacteria</taxon>
        <taxon>Pseudomonadales</taxon>
        <taxon>Pseudomonadaceae</taxon>
        <taxon>Pseudomonas</taxon>
    </lineage>
</organism>
<evidence type="ECO:0000256" key="2">
    <source>
        <dbReference type="ARBA" id="ARBA00022723"/>
    </source>
</evidence>
<accession>A0A3S8UCZ1</accession>
<protein>
    <submittedName>
        <fullName evidence="7">Taurine catabolism dioxygenase TauD</fullName>
    </submittedName>
</protein>
<dbReference type="InterPro" id="IPR042098">
    <property type="entry name" value="TauD-like_sf"/>
</dbReference>
<evidence type="ECO:0000313" key="8">
    <source>
        <dbReference type="Proteomes" id="UP000268230"/>
    </source>
</evidence>
<comment type="similarity">
    <text evidence="1">Belongs to the clavaminate synthase family.</text>
</comment>
<keyword evidence="4 5" id="KW-0408">Iron</keyword>
<evidence type="ECO:0000313" key="7">
    <source>
        <dbReference type="EMBL" id="AZL66212.1"/>
    </source>
</evidence>
<dbReference type="Pfam" id="PF02668">
    <property type="entry name" value="TauD"/>
    <property type="match status" value="1"/>
</dbReference>
<feature type="domain" description="TauD/TfdA-like" evidence="6">
    <location>
        <begin position="104"/>
        <end position="295"/>
    </location>
</feature>
<dbReference type="Gene3D" id="3.60.130.10">
    <property type="entry name" value="Clavaminate synthase-like"/>
    <property type="match status" value="1"/>
</dbReference>
<dbReference type="AlphaFoldDB" id="A0A3S8UCZ1"/>
<feature type="binding site" evidence="5">
    <location>
        <position position="287"/>
    </location>
    <ligand>
        <name>Fe cation</name>
        <dbReference type="ChEBI" id="CHEBI:24875"/>
    </ligand>
</feature>
<dbReference type="SUPFAM" id="SSF51197">
    <property type="entry name" value="Clavaminate synthase-like"/>
    <property type="match status" value="1"/>
</dbReference>
<gene>
    <name evidence="7" type="ORF">EJA05_00025</name>
</gene>